<dbReference type="Proteomes" id="UP000733611">
    <property type="component" value="Unassembled WGS sequence"/>
</dbReference>
<name>A0A948TEH3_9GAMM</name>
<dbReference type="EMBL" id="JAHLFE010000026">
    <property type="protein sequence ID" value="MBU3843531.1"/>
    <property type="molecule type" value="Genomic_DNA"/>
</dbReference>
<comment type="caution">
    <text evidence="1">The sequence shown here is derived from an EMBL/GenBank/DDBJ whole genome shotgun (WGS) entry which is preliminary data.</text>
</comment>
<proteinExistence type="predicted"/>
<reference evidence="1" key="1">
    <citation type="journal article" date="2021" name="PeerJ">
        <title>Extensive microbial diversity within the chicken gut microbiome revealed by metagenomics and culture.</title>
        <authorList>
            <person name="Gilroy R."/>
            <person name="Ravi A."/>
            <person name="Getino M."/>
            <person name="Pursley I."/>
            <person name="Horton D.L."/>
            <person name="Alikhan N.F."/>
            <person name="Baker D."/>
            <person name="Gharbi K."/>
            <person name="Hall N."/>
            <person name="Watson M."/>
            <person name="Adriaenssens E.M."/>
            <person name="Foster-Nyarko E."/>
            <person name="Jarju S."/>
            <person name="Secka A."/>
            <person name="Antonio M."/>
            <person name="Oren A."/>
            <person name="Chaudhuri R.R."/>
            <person name="La Ragione R."/>
            <person name="Hildebrand F."/>
            <person name="Pallen M.J."/>
        </authorList>
    </citation>
    <scope>NUCLEOTIDE SEQUENCE</scope>
    <source>
        <strain evidence="1">378</strain>
    </source>
</reference>
<dbReference type="AlphaFoldDB" id="A0A948TEH3"/>
<sequence>MKNSLSKDLSITGAVAVMGFECDKCGLCCRNVHLLPGYEFLNRGDGVCRYLTADNHCSIYDHRPDVCNIDRLYESKVAGKMTREQFYELNYAVCNELKAKAAAHLKEQGNTEGALQCQPQELAPVGSMLRQQADKANLNQDVSEYVAASRSSARQINAQYLGSAKDHKR</sequence>
<accession>A0A948TEH3</accession>
<organism evidence="1 2">
    <name type="scientific">Candidatus Anaerobiospirillum pullicola</name>
    <dbReference type="NCBI Taxonomy" id="2838451"/>
    <lineage>
        <taxon>Bacteria</taxon>
        <taxon>Pseudomonadati</taxon>
        <taxon>Pseudomonadota</taxon>
        <taxon>Gammaproteobacteria</taxon>
        <taxon>Aeromonadales</taxon>
        <taxon>Succinivibrionaceae</taxon>
        <taxon>Anaerobiospirillum</taxon>
    </lineage>
</organism>
<protein>
    <submittedName>
        <fullName evidence="1">YkgJ family cysteine cluster protein</fullName>
    </submittedName>
</protein>
<evidence type="ECO:0000313" key="1">
    <source>
        <dbReference type="EMBL" id="MBU3843531.1"/>
    </source>
</evidence>
<reference evidence="1" key="2">
    <citation type="submission" date="2021-04" db="EMBL/GenBank/DDBJ databases">
        <authorList>
            <person name="Gilroy R."/>
        </authorList>
    </citation>
    <scope>NUCLEOTIDE SEQUENCE</scope>
    <source>
        <strain evidence="1">378</strain>
    </source>
</reference>
<evidence type="ECO:0000313" key="2">
    <source>
        <dbReference type="Proteomes" id="UP000733611"/>
    </source>
</evidence>
<gene>
    <name evidence="1" type="ORF">H9847_01460</name>
</gene>